<dbReference type="SUPFAM" id="SSF55347">
    <property type="entry name" value="Glyceraldehyde-3-phosphate dehydrogenase-like, C-terminal domain"/>
    <property type="match status" value="1"/>
</dbReference>
<keyword evidence="3 12" id="KW-0521">NADP</keyword>
<evidence type="ECO:0000256" key="6">
    <source>
        <dbReference type="ARBA" id="ARBA00023027"/>
    </source>
</evidence>
<dbReference type="GO" id="GO:0051287">
    <property type="term" value="F:NAD binding"/>
    <property type="evidence" value="ECO:0007669"/>
    <property type="project" value="UniProtKB-UniRule"/>
</dbReference>
<feature type="binding site" evidence="12">
    <location>
        <position position="36"/>
    </location>
    <ligand>
        <name>NAD(+)</name>
        <dbReference type="ChEBI" id="CHEBI:57540"/>
    </ligand>
</feature>
<comment type="similarity">
    <text evidence="1 12">Belongs to the DapB family.</text>
</comment>
<evidence type="ECO:0000259" key="13">
    <source>
        <dbReference type="Pfam" id="PF01113"/>
    </source>
</evidence>
<evidence type="ECO:0000256" key="12">
    <source>
        <dbReference type="HAMAP-Rule" id="MF_00102"/>
    </source>
</evidence>
<evidence type="ECO:0000256" key="1">
    <source>
        <dbReference type="ARBA" id="ARBA00006642"/>
    </source>
</evidence>
<dbReference type="GO" id="GO:0016726">
    <property type="term" value="F:oxidoreductase activity, acting on CH or CH2 groups, NAD or NADP as acceptor"/>
    <property type="evidence" value="ECO:0007669"/>
    <property type="project" value="UniProtKB-UniRule"/>
</dbReference>
<dbReference type="GO" id="GO:0019877">
    <property type="term" value="P:diaminopimelate biosynthetic process"/>
    <property type="evidence" value="ECO:0007669"/>
    <property type="project" value="UniProtKB-UniRule"/>
</dbReference>
<feature type="active site" description="Proton donor/acceptor" evidence="12">
    <location>
        <position position="141"/>
    </location>
</feature>
<comment type="subunit">
    <text evidence="12">Homotetramer.</text>
</comment>
<dbReference type="AlphaFoldDB" id="A0A372MGH8"/>
<comment type="catalytic activity">
    <reaction evidence="11 12">
        <text>(S)-2,3,4,5-tetrahydrodipicolinate + NAD(+) + H2O = (2S,4S)-4-hydroxy-2,3,4,5-tetrahydrodipicolinate + NADH + H(+)</text>
        <dbReference type="Rhea" id="RHEA:35323"/>
        <dbReference type="ChEBI" id="CHEBI:15377"/>
        <dbReference type="ChEBI" id="CHEBI:15378"/>
        <dbReference type="ChEBI" id="CHEBI:16845"/>
        <dbReference type="ChEBI" id="CHEBI:57540"/>
        <dbReference type="ChEBI" id="CHEBI:57945"/>
        <dbReference type="ChEBI" id="CHEBI:67139"/>
        <dbReference type="EC" id="1.17.1.8"/>
    </reaction>
</comment>
<feature type="active site" description="Proton donor" evidence="12">
    <location>
        <position position="145"/>
    </location>
</feature>
<feature type="domain" description="Dihydrodipicolinate reductase N-terminal" evidence="13">
    <location>
        <begin position="1"/>
        <end position="109"/>
    </location>
</feature>
<accession>A0A372MGH8</accession>
<organism evidence="15 16">
    <name type="scientific">Sphaerochaeta halotolerans</name>
    <dbReference type="NCBI Taxonomy" id="2293840"/>
    <lineage>
        <taxon>Bacteria</taxon>
        <taxon>Pseudomonadati</taxon>
        <taxon>Spirochaetota</taxon>
        <taxon>Spirochaetia</taxon>
        <taxon>Spirochaetales</taxon>
        <taxon>Sphaerochaetaceae</taxon>
        <taxon>Sphaerochaeta</taxon>
    </lineage>
</organism>
<comment type="caution">
    <text evidence="15">The sequence shown here is derived from an EMBL/GenBank/DDBJ whole genome shotgun (WGS) entry which is preliminary data.</text>
</comment>
<proteinExistence type="inferred from homology"/>
<evidence type="ECO:0000256" key="5">
    <source>
        <dbReference type="ARBA" id="ARBA00023002"/>
    </source>
</evidence>
<evidence type="ECO:0000256" key="7">
    <source>
        <dbReference type="ARBA" id="ARBA00023154"/>
    </source>
</evidence>
<keyword evidence="16" id="KW-1185">Reference proteome</keyword>
<comment type="catalytic activity">
    <reaction evidence="10 12">
        <text>(S)-2,3,4,5-tetrahydrodipicolinate + NADP(+) + H2O = (2S,4S)-4-hydroxy-2,3,4,5-tetrahydrodipicolinate + NADPH + H(+)</text>
        <dbReference type="Rhea" id="RHEA:35331"/>
        <dbReference type="ChEBI" id="CHEBI:15377"/>
        <dbReference type="ChEBI" id="CHEBI:15378"/>
        <dbReference type="ChEBI" id="CHEBI:16845"/>
        <dbReference type="ChEBI" id="CHEBI:57783"/>
        <dbReference type="ChEBI" id="CHEBI:58349"/>
        <dbReference type="ChEBI" id="CHEBI:67139"/>
        <dbReference type="EC" id="1.17.1.8"/>
    </reaction>
</comment>
<evidence type="ECO:0000256" key="2">
    <source>
        <dbReference type="ARBA" id="ARBA00022605"/>
    </source>
</evidence>
<comment type="pathway">
    <text evidence="8 12">Amino-acid biosynthesis; L-lysine biosynthesis via DAP pathway; (S)-tetrahydrodipicolinate from L-aspartate: step 4/4.</text>
</comment>
<gene>
    <name evidence="12 15" type="primary">dapB</name>
    <name evidence="15" type="ORF">DYP60_06625</name>
</gene>
<dbReference type="InterPro" id="IPR000846">
    <property type="entry name" value="DapB_N"/>
</dbReference>
<dbReference type="PANTHER" id="PTHR20836">
    <property type="entry name" value="DIHYDRODIPICOLINATE REDUCTASE"/>
    <property type="match status" value="1"/>
</dbReference>
<feature type="domain" description="Dihydrodipicolinate reductase C-terminal" evidence="14">
    <location>
        <begin position="112"/>
        <end position="246"/>
    </location>
</feature>
<evidence type="ECO:0000256" key="11">
    <source>
        <dbReference type="ARBA" id="ARBA00049396"/>
    </source>
</evidence>
<dbReference type="EMBL" id="QUWK01000006">
    <property type="protein sequence ID" value="RFU94901.1"/>
    <property type="molecule type" value="Genomic_DNA"/>
</dbReference>
<dbReference type="HAMAP" id="MF_00102">
    <property type="entry name" value="DapB"/>
    <property type="match status" value="1"/>
</dbReference>
<sequence length="257" mass="28307">MRIGIIGFGKMGKLIHSEALKRGHTIAAVIDPICQEREVTANQVSSEHLSECEVVIDFTHPSVVVDHIILYAELGIPAVIGTTGWYDRIPELQKIVAQSDGAIIYSGNYSLGVALFMQVVREASRLFAKSGLYDPFLTEIHHAQKADSPSGTAEMLGSLVLENYPSKHLVEKETLHHKREDEAIHLASVRGGWVPGTHTVYFDSPQDTIELTHRARSREGFAVGAVQAAAWIASGRKGFFTLDDMLEDVYLSVEKTQ</sequence>
<dbReference type="PANTHER" id="PTHR20836:SF0">
    <property type="entry name" value="4-HYDROXY-TETRAHYDRODIPICOLINATE REDUCTASE 1, CHLOROPLASTIC-RELATED"/>
    <property type="match status" value="1"/>
</dbReference>
<evidence type="ECO:0000256" key="3">
    <source>
        <dbReference type="ARBA" id="ARBA00022857"/>
    </source>
</evidence>
<comment type="subcellular location">
    <subcellularLocation>
        <location evidence="12">Cytoplasm</location>
    </subcellularLocation>
</comment>
<name>A0A372MGH8_9SPIR</name>
<evidence type="ECO:0000256" key="9">
    <source>
        <dbReference type="ARBA" id="ARBA00038983"/>
    </source>
</evidence>
<dbReference type="Gene3D" id="3.40.50.720">
    <property type="entry name" value="NAD(P)-binding Rossmann-like Domain"/>
    <property type="match status" value="1"/>
</dbReference>
<dbReference type="UniPathway" id="UPA00034">
    <property type="reaction ID" value="UER00018"/>
</dbReference>
<dbReference type="InterPro" id="IPR036291">
    <property type="entry name" value="NAD(P)-bd_dom_sf"/>
</dbReference>
<feature type="binding site" evidence="12">
    <location>
        <position position="142"/>
    </location>
    <ligand>
        <name>(S)-2,3,4,5-tetrahydrodipicolinate</name>
        <dbReference type="ChEBI" id="CHEBI:16845"/>
    </ligand>
</feature>
<feature type="binding site" evidence="12">
    <location>
        <begin position="151"/>
        <end position="152"/>
    </location>
    <ligand>
        <name>(S)-2,3,4,5-tetrahydrodipicolinate</name>
        <dbReference type="ChEBI" id="CHEBI:16845"/>
    </ligand>
</feature>
<reference evidence="15 16" key="2">
    <citation type="submission" date="2018-09" db="EMBL/GenBank/DDBJ databases">
        <title>Genome of Sphaerochaeta halotolerans strain 4-11.</title>
        <authorList>
            <person name="Nazina T.N."/>
            <person name="Sokolova D.S."/>
        </authorList>
    </citation>
    <scope>NUCLEOTIDE SEQUENCE [LARGE SCALE GENOMIC DNA]</scope>
    <source>
        <strain evidence="15 16">4-11</strain>
    </source>
</reference>
<dbReference type="GO" id="GO:0005829">
    <property type="term" value="C:cytosol"/>
    <property type="evidence" value="ECO:0007669"/>
    <property type="project" value="TreeGrafter"/>
</dbReference>
<keyword evidence="6 12" id="KW-0520">NAD</keyword>
<dbReference type="Pfam" id="PF01113">
    <property type="entry name" value="DapB_N"/>
    <property type="match status" value="1"/>
</dbReference>
<dbReference type="GO" id="GO:0008839">
    <property type="term" value="F:4-hydroxy-tetrahydrodipicolinate reductase"/>
    <property type="evidence" value="ECO:0007669"/>
    <property type="project" value="UniProtKB-UniRule"/>
</dbReference>
<dbReference type="NCBIfam" id="TIGR00036">
    <property type="entry name" value="dapB"/>
    <property type="match status" value="1"/>
</dbReference>
<dbReference type="PIRSF" id="PIRSF000161">
    <property type="entry name" value="DHPR"/>
    <property type="match status" value="1"/>
</dbReference>
<dbReference type="SUPFAM" id="SSF51735">
    <property type="entry name" value="NAD(P)-binding Rossmann-fold domains"/>
    <property type="match status" value="1"/>
</dbReference>
<dbReference type="GO" id="GO:0009089">
    <property type="term" value="P:lysine biosynthetic process via diaminopimelate"/>
    <property type="evidence" value="ECO:0007669"/>
    <property type="project" value="UniProtKB-UniRule"/>
</dbReference>
<protein>
    <recommendedName>
        <fullName evidence="9 12">4-hydroxy-tetrahydrodipicolinate reductase</fullName>
        <shortName evidence="12">HTPA reductase</shortName>
        <ecNumber evidence="9 12">1.17.1.8</ecNumber>
    </recommendedName>
</protein>
<keyword evidence="7 12" id="KW-0457">Lysine biosynthesis</keyword>
<evidence type="ECO:0000313" key="16">
    <source>
        <dbReference type="Proteomes" id="UP000264002"/>
    </source>
</evidence>
<keyword evidence="5 12" id="KW-0560">Oxidoreductase</keyword>
<feature type="binding site" evidence="12">
    <location>
        <position position="37"/>
    </location>
    <ligand>
        <name>NADP(+)</name>
        <dbReference type="ChEBI" id="CHEBI:58349"/>
    </ligand>
</feature>
<comment type="caution">
    <text evidence="12">Was originally thought to be a dihydrodipicolinate reductase (DHDPR), catalyzing the conversion of dihydrodipicolinate to tetrahydrodipicolinate. However, it was shown in E.coli that the substrate of the enzymatic reaction is not dihydrodipicolinate (DHDP) but in fact (2S,4S)-4-hydroxy-2,3,4,5-tetrahydrodipicolinic acid (HTPA), the product released by the DapA-catalyzed reaction.</text>
</comment>
<evidence type="ECO:0000259" key="14">
    <source>
        <dbReference type="Pfam" id="PF05173"/>
    </source>
</evidence>
<dbReference type="Proteomes" id="UP000264002">
    <property type="component" value="Unassembled WGS sequence"/>
</dbReference>
<dbReference type="CDD" id="cd02274">
    <property type="entry name" value="DHDPR_N"/>
    <property type="match status" value="1"/>
</dbReference>
<keyword evidence="4 12" id="KW-0220">Diaminopimelate biosynthesis</keyword>
<feature type="binding site" evidence="12">
    <location>
        <begin position="81"/>
        <end position="83"/>
    </location>
    <ligand>
        <name>NAD(+)</name>
        <dbReference type="ChEBI" id="CHEBI:57540"/>
    </ligand>
</feature>
<dbReference type="Gene3D" id="3.30.360.10">
    <property type="entry name" value="Dihydrodipicolinate Reductase, domain 2"/>
    <property type="match status" value="1"/>
</dbReference>
<evidence type="ECO:0000256" key="10">
    <source>
        <dbReference type="ARBA" id="ARBA00049080"/>
    </source>
</evidence>
<evidence type="ECO:0000313" key="15">
    <source>
        <dbReference type="EMBL" id="RFU94901.1"/>
    </source>
</evidence>
<keyword evidence="12" id="KW-0963">Cytoplasm</keyword>
<dbReference type="GO" id="GO:0050661">
    <property type="term" value="F:NADP binding"/>
    <property type="evidence" value="ECO:0007669"/>
    <property type="project" value="UniProtKB-UniRule"/>
</dbReference>
<dbReference type="InterPro" id="IPR023940">
    <property type="entry name" value="DHDPR_bac"/>
</dbReference>
<dbReference type="InterPro" id="IPR022663">
    <property type="entry name" value="DapB_C"/>
</dbReference>
<reference evidence="16" key="1">
    <citation type="submission" date="2018-08" db="EMBL/GenBank/DDBJ databases">
        <authorList>
            <person name="Grouzdev D.S."/>
            <person name="Krutkina M.S."/>
        </authorList>
    </citation>
    <scope>NUCLEOTIDE SEQUENCE [LARGE SCALE GENOMIC DNA]</scope>
    <source>
        <strain evidence="16">4-11</strain>
    </source>
</reference>
<comment type="caution">
    <text evidence="12">Lacks conserved residue(s) required for the propagation of feature annotation.</text>
</comment>
<keyword evidence="2 12" id="KW-0028">Amino-acid biosynthesis</keyword>
<dbReference type="RefSeq" id="WP_117330110.1">
    <property type="nucleotide sequence ID" value="NZ_QUWK01000006.1"/>
</dbReference>
<dbReference type="Pfam" id="PF05173">
    <property type="entry name" value="DapB_C"/>
    <property type="match status" value="1"/>
</dbReference>
<feature type="binding site" evidence="12">
    <location>
        <begin position="106"/>
        <end position="109"/>
    </location>
    <ligand>
        <name>NAD(+)</name>
        <dbReference type="ChEBI" id="CHEBI:57540"/>
    </ligand>
</feature>
<evidence type="ECO:0000256" key="4">
    <source>
        <dbReference type="ARBA" id="ARBA00022915"/>
    </source>
</evidence>
<evidence type="ECO:0000256" key="8">
    <source>
        <dbReference type="ARBA" id="ARBA00037922"/>
    </source>
</evidence>
<dbReference type="EC" id="1.17.1.8" evidence="9 12"/>
<comment type="function">
    <text evidence="12">Catalyzes the conversion of 4-hydroxy-tetrahydrodipicolinate (HTPA) to tetrahydrodipicolinate.</text>
</comment>